<organism evidence="2 3">
    <name type="scientific">Methanothrix harundinacea</name>
    <dbReference type="NCBI Taxonomy" id="301375"/>
    <lineage>
        <taxon>Archaea</taxon>
        <taxon>Methanobacteriati</taxon>
        <taxon>Methanobacteriota</taxon>
        <taxon>Stenosarchaea group</taxon>
        <taxon>Methanomicrobia</taxon>
        <taxon>Methanotrichales</taxon>
        <taxon>Methanotrichaceae</taxon>
        <taxon>Methanothrix</taxon>
    </lineage>
</organism>
<dbReference type="SMART" id="SM00028">
    <property type="entry name" value="TPR"/>
    <property type="match status" value="4"/>
</dbReference>
<evidence type="ECO:0000313" key="3">
    <source>
        <dbReference type="Proteomes" id="UP000057043"/>
    </source>
</evidence>
<dbReference type="Pfam" id="PF13424">
    <property type="entry name" value="TPR_12"/>
    <property type="match status" value="2"/>
</dbReference>
<feature type="repeat" description="TPR" evidence="1">
    <location>
        <begin position="501"/>
        <end position="534"/>
    </location>
</feature>
<name>A0A101FUE6_9EURY</name>
<dbReference type="InterPro" id="IPR053137">
    <property type="entry name" value="NLR-like"/>
</dbReference>
<dbReference type="AlphaFoldDB" id="A0A101FUE6"/>
<dbReference type="EMBL" id="LGFT01000019">
    <property type="protein sequence ID" value="KUK44658.1"/>
    <property type="molecule type" value="Genomic_DNA"/>
</dbReference>
<accession>A0A101FUE6</accession>
<dbReference type="InterPro" id="IPR019734">
    <property type="entry name" value="TPR_rpt"/>
</dbReference>
<comment type="caution">
    <text evidence="2">The sequence shown here is derived from an EMBL/GenBank/DDBJ whole genome shotgun (WGS) entry which is preliminary data.</text>
</comment>
<feature type="repeat" description="TPR" evidence="1">
    <location>
        <begin position="417"/>
        <end position="450"/>
    </location>
</feature>
<dbReference type="SUPFAM" id="SSF52540">
    <property type="entry name" value="P-loop containing nucleoside triphosphate hydrolases"/>
    <property type="match status" value="1"/>
</dbReference>
<dbReference type="Gene3D" id="3.40.50.300">
    <property type="entry name" value="P-loop containing nucleotide triphosphate hydrolases"/>
    <property type="match status" value="1"/>
</dbReference>
<dbReference type="PROSITE" id="PS50005">
    <property type="entry name" value="TPR"/>
    <property type="match status" value="3"/>
</dbReference>
<reference evidence="2 3" key="1">
    <citation type="journal article" date="2015" name="MBio">
        <title>Genome-Resolved Metagenomic Analysis Reveals Roles for Candidate Phyla and Other Microbial Community Members in Biogeochemical Transformations in Oil Reservoirs.</title>
        <authorList>
            <person name="Hu P."/>
            <person name="Tom L."/>
            <person name="Singh A."/>
            <person name="Thomas B.C."/>
            <person name="Baker B.J."/>
            <person name="Piceno Y.M."/>
            <person name="Andersen G.L."/>
            <person name="Banfield J.F."/>
        </authorList>
    </citation>
    <scope>NUCLEOTIDE SEQUENCE [LARGE SCALE GENOMIC DNA]</scope>
    <source>
        <strain evidence="2">57_489</strain>
    </source>
</reference>
<dbReference type="InterPro" id="IPR027417">
    <property type="entry name" value="P-loop_NTPase"/>
</dbReference>
<protein>
    <submittedName>
        <fullName evidence="2">Uncharacterized protein</fullName>
    </submittedName>
</protein>
<sequence>MIDFFLTHRRKPHFIDRSSIMRDLKDAIAHGAAAVLLGPDGMGKSAIAEEYGRIHVTDYDFRFWVRAWDGTVLASDYAGLAEPIGIPHQEDSDLRDLAGSVRTWLEENGRWLLVFDDAPSAEALEKYLPRAEGGGGDVIITSKSPGWEDTFTTIEVEPLETAEVAAFLQSRTGQDDRGSSEKLAELLEGNPLALELAGAYIRWTGISLSRYLDAYKKRLREISGRTPPGCSESLAAIVEISTEQIGAVSQEGIDLLSLSAFLASEDLPVDLLVKTSALLPDSVEMGLLALDRRGLVRRDEEALSVHPLIQALAFDRIDDERRKIWADETVRSIGGAFSSYLEDLSTWPECARLLPHALASSERVEDLGMGSEPASLLLNQVGLYLHRRGDIAGARGVLERLIVLDERFYGPGHPEVATDLNNLGSVLRVLGDLSGAKSCFERALAIEEAQEVPDRLKIAIRANNLGTVLRSLGDLEGALAAFERALAIDRDAYGPNHLKTAIRLNNLGEVLQEMGEMEGAKESYQRAFRIFEQFLGPGHHYTQRAQENLDSLSKNGPK</sequence>
<evidence type="ECO:0000256" key="1">
    <source>
        <dbReference type="PROSITE-ProRule" id="PRU00339"/>
    </source>
</evidence>
<feature type="repeat" description="TPR" evidence="1">
    <location>
        <begin position="459"/>
        <end position="492"/>
    </location>
</feature>
<dbReference type="SUPFAM" id="SSF48452">
    <property type="entry name" value="TPR-like"/>
    <property type="match status" value="1"/>
</dbReference>
<dbReference type="PANTHER" id="PTHR46082:SF6">
    <property type="entry name" value="AAA+ ATPASE DOMAIN-CONTAINING PROTEIN-RELATED"/>
    <property type="match status" value="1"/>
</dbReference>
<gene>
    <name evidence="2" type="ORF">XD72_0961</name>
</gene>
<dbReference type="PANTHER" id="PTHR46082">
    <property type="entry name" value="ATP/GTP-BINDING PROTEIN-RELATED"/>
    <property type="match status" value="1"/>
</dbReference>
<dbReference type="Proteomes" id="UP000057043">
    <property type="component" value="Unassembled WGS sequence"/>
</dbReference>
<dbReference type="Gene3D" id="1.25.40.10">
    <property type="entry name" value="Tetratricopeptide repeat domain"/>
    <property type="match status" value="1"/>
</dbReference>
<dbReference type="PATRIC" id="fig|301375.7.peg.585"/>
<evidence type="ECO:0000313" key="2">
    <source>
        <dbReference type="EMBL" id="KUK44658.1"/>
    </source>
</evidence>
<dbReference type="InterPro" id="IPR011990">
    <property type="entry name" value="TPR-like_helical_dom_sf"/>
</dbReference>
<keyword evidence="1" id="KW-0802">TPR repeat</keyword>
<proteinExistence type="predicted"/>